<evidence type="ECO:0000259" key="6">
    <source>
        <dbReference type="Pfam" id="PF02463"/>
    </source>
</evidence>
<dbReference type="PANTHER" id="PTHR18937">
    <property type="entry name" value="STRUCTURAL MAINTENANCE OF CHROMOSOMES SMC FAMILY MEMBER"/>
    <property type="match status" value="1"/>
</dbReference>
<dbReference type="GO" id="GO:0003677">
    <property type="term" value="F:DNA binding"/>
    <property type="evidence" value="ECO:0007669"/>
    <property type="project" value="TreeGrafter"/>
</dbReference>
<comment type="subcellular location">
    <subcellularLocation>
        <location evidence="1">Nucleus</location>
    </subcellularLocation>
</comment>
<evidence type="ECO:0000313" key="7">
    <source>
        <dbReference type="EMBL" id="KNE89010.1"/>
    </source>
</evidence>
<gene>
    <name evidence="7" type="ORF">PSTG_17537</name>
</gene>
<name>A0A0L0UPX1_9BASI</name>
<keyword evidence="5" id="KW-0131">Cell cycle</keyword>
<evidence type="ECO:0000256" key="2">
    <source>
        <dbReference type="ARBA" id="ARBA00022618"/>
    </source>
</evidence>
<dbReference type="InterPro" id="IPR003395">
    <property type="entry name" value="RecF/RecN/SMC_N"/>
</dbReference>
<proteinExistence type="predicted"/>
<dbReference type="GO" id="GO:0051301">
    <property type="term" value="P:cell division"/>
    <property type="evidence" value="ECO:0007669"/>
    <property type="project" value="UniProtKB-KW"/>
</dbReference>
<keyword evidence="3" id="KW-0498">Mitosis</keyword>
<sequence length="221" mass="24666">SYKGVQTIGPSKHFTAVIGPNGAGKRNLMDAISFVLGVRSAKLRLTQLKDLIYKAGELEDSSTPHGQPKKASVTAIYVDHRNGQQYRFSRTIVKKSGASIYMINKKIVKLEDYLATLESHNILVKAKNFLVFQGDVEASASQNPKSLSKLINQISGSLELSPDDERKKAAYLEESKNSNDTIARRPVIRAEIKDFKQQKTEMEKYDELCGKKDEAIVQHLL</sequence>
<dbReference type="GO" id="GO:0005634">
    <property type="term" value="C:nucleus"/>
    <property type="evidence" value="ECO:0007669"/>
    <property type="project" value="UniProtKB-SubCell"/>
</dbReference>
<feature type="domain" description="RecF/RecN/SMC N-terminal" evidence="6">
    <location>
        <begin position="1"/>
        <end position="124"/>
    </location>
</feature>
<evidence type="ECO:0000313" key="8">
    <source>
        <dbReference type="Proteomes" id="UP000054564"/>
    </source>
</evidence>
<reference evidence="8" key="1">
    <citation type="submission" date="2014-03" db="EMBL/GenBank/DDBJ databases">
        <title>The Genome Sequence of Puccinia striiformis f. sp. tritici PST-78.</title>
        <authorList>
            <consortium name="The Broad Institute Genome Sequencing Platform"/>
            <person name="Cuomo C."/>
            <person name="Hulbert S."/>
            <person name="Chen X."/>
            <person name="Walker B."/>
            <person name="Young S.K."/>
            <person name="Zeng Q."/>
            <person name="Gargeya S."/>
            <person name="Fitzgerald M."/>
            <person name="Haas B."/>
            <person name="Abouelleil A."/>
            <person name="Alvarado L."/>
            <person name="Arachchi H.M."/>
            <person name="Berlin A.M."/>
            <person name="Chapman S.B."/>
            <person name="Goldberg J."/>
            <person name="Griggs A."/>
            <person name="Gujja S."/>
            <person name="Hansen M."/>
            <person name="Howarth C."/>
            <person name="Imamovic A."/>
            <person name="Larimer J."/>
            <person name="McCowan C."/>
            <person name="Montmayeur A."/>
            <person name="Murphy C."/>
            <person name="Neiman D."/>
            <person name="Pearson M."/>
            <person name="Priest M."/>
            <person name="Roberts A."/>
            <person name="Saif S."/>
            <person name="Shea T."/>
            <person name="Sisk P."/>
            <person name="Sykes S."/>
            <person name="Wortman J."/>
            <person name="Nusbaum C."/>
            <person name="Birren B."/>
        </authorList>
    </citation>
    <scope>NUCLEOTIDE SEQUENCE [LARGE SCALE GENOMIC DNA]</scope>
    <source>
        <strain evidence="8">race PST-78</strain>
    </source>
</reference>
<organism evidence="7 8">
    <name type="scientific">Puccinia striiformis f. sp. tritici PST-78</name>
    <dbReference type="NCBI Taxonomy" id="1165861"/>
    <lineage>
        <taxon>Eukaryota</taxon>
        <taxon>Fungi</taxon>
        <taxon>Dikarya</taxon>
        <taxon>Basidiomycota</taxon>
        <taxon>Pucciniomycotina</taxon>
        <taxon>Pucciniomycetes</taxon>
        <taxon>Pucciniales</taxon>
        <taxon>Pucciniaceae</taxon>
        <taxon>Puccinia</taxon>
    </lineage>
</organism>
<dbReference type="STRING" id="1165861.A0A0L0UPX1"/>
<evidence type="ECO:0000256" key="5">
    <source>
        <dbReference type="ARBA" id="ARBA00023306"/>
    </source>
</evidence>
<dbReference type="GO" id="GO:0008278">
    <property type="term" value="C:cohesin complex"/>
    <property type="evidence" value="ECO:0007669"/>
    <property type="project" value="TreeGrafter"/>
</dbReference>
<dbReference type="PANTHER" id="PTHR18937:SF12">
    <property type="entry name" value="STRUCTURAL MAINTENANCE OF CHROMOSOMES PROTEIN"/>
    <property type="match status" value="1"/>
</dbReference>
<keyword evidence="4" id="KW-0539">Nucleus</keyword>
<feature type="non-terminal residue" evidence="7">
    <location>
        <position position="1"/>
    </location>
</feature>
<dbReference type="InterPro" id="IPR027417">
    <property type="entry name" value="P-loop_NTPase"/>
</dbReference>
<accession>A0A0L0UPX1</accession>
<dbReference type="Gene3D" id="3.40.50.300">
    <property type="entry name" value="P-loop containing nucleotide triphosphate hydrolases"/>
    <property type="match status" value="1"/>
</dbReference>
<keyword evidence="2" id="KW-0132">Cell division</keyword>
<evidence type="ECO:0000256" key="3">
    <source>
        <dbReference type="ARBA" id="ARBA00022776"/>
    </source>
</evidence>
<keyword evidence="8" id="KW-1185">Reference proteome</keyword>
<dbReference type="AlphaFoldDB" id="A0A0L0UPX1"/>
<protein>
    <recommendedName>
        <fullName evidence="6">RecF/RecN/SMC N-terminal domain-containing protein</fullName>
    </recommendedName>
</protein>
<evidence type="ECO:0000256" key="4">
    <source>
        <dbReference type="ARBA" id="ARBA00023242"/>
    </source>
</evidence>
<dbReference type="EMBL" id="AJIL01000592">
    <property type="protein sequence ID" value="KNE89010.1"/>
    <property type="molecule type" value="Genomic_DNA"/>
</dbReference>
<comment type="caution">
    <text evidence="7">The sequence shown here is derived from an EMBL/GenBank/DDBJ whole genome shotgun (WGS) entry which is preliminary data.</text>
</comment>
<dbReference type="SUPFAM" id="SSF52540">
    <property type="entry name" value="P-loop containing nucleoside triphosphate hydrolases"/>
    <property type="match status" value="1"/>
</dbReference>
<evidence type="ECO:0000256" key="1">
    <source>
        <dbReference type="ARBA" id="ARBA00004123"/>
    </source>
</evidence>
<dbReference type="GO" id="GO:0007062">
    <property type="term" value="P:sister chromatid cohesion"/>
    <property type="evidence" value="ECO:0007669"/>
    <property type="project" value="TreeGrafter"/>
</dbReference>
<dbReference type="Pfam" id="PF02463">
    <property type="entry name" value="SMC_N"/>
    <property type="match status" value="1"/>
</dbReference>
<dbReference type="Proteomes" id="UP000054564">
    <property type="component" value="Unassembled WGS sequence"/>
</dbReference>